<comment type="caution">
    <text evidence="1">The sequence shown here is derived from an EMBL/GenBank/DDBJ whole genome shotgun (WGS) entry which is preliminary data.</text>
</comment>
<evidence type="ECO:0000313" key="2">
    <source>
        <dbReference type="Proteomes" id="UP000055045"/>
    </source>
</evidence>
<dbReference type="EMBL" id="LLXE01000054">
    <property type="protein sequence ID" value="KUM64195.1"/>
    <property type="molecule type" value="Genomic_DNA"/>
</dbReference>
<protein>
    <submittedName>
        <fullName evidence="1">Uncharacterized protein</fullName>
    </submittedName>
</protein>
<sequence length="23" mass="2783">KYRELNTIDWTPTFTIRPTPTMT</sequence>
<gene>
    <name evidence="1" type="ORF">ACN42_g2930</name>
</gene>
<organism evidence="1 2">
    <name type="scientific">Penicillium freii</name>
    <dbReference type="NCBI Taxonomy" id="48697"/>
    <lineage>
        <taxon>Eukaryota</taxon>
        <taxon>Fungi</taxon>
        <taxon>Dikarya</taxon>
        <taxon>Ascomycota</taxon>
        <taxon>Pezizomycotina</taxon>
        <taxon>Eurotiomycetes</taxon>
        <taxon>Eurotiomycetidae</taxon>
        <taxon>Eurotiales</taxon>
        <taxon>Aspergillaceae</taxon>
        <taxon>Penicillium</taxon>
    </lineage>
</organism>
<proteinExistence type="predicted"/>
<accession>A0A101MPB0</accession>
<dbReference type="AlphaFoldDB" id="A0A101MPB0"/>
<name>A0A101MPB0_PENFR</name>
<dbReference type="Proteomes" id="UP000055045">
    <property type="component" value="Unassembled WGS sequence"/>
</dbReference>
<reference evidence="1 2" key="1">
    <citation type="submission" date="2015-10" db="EMBL/GenBank/DDBJ databases">
        <title>Genome sequencing of Penicillium freii.</title>
        <authorList>
            <person name="Nguyen H.D."/>
            <person name="Visagie C.M."/>
            <person name="Seifert K.A."/>
        </authorList>
    </citation>
    <scope>NUCLEOTIDE SEQUENCE [LARGE SCALE GENOMIC DNA]</scope>
    <source>
        <strain evidence="1 2">DAOM 242723</strain>
    </source>
</reference>
<evidence type="ECO:0000313" key="1">
    <source>
        <dbReference type="EMBL" id="KUM64195.1"/>
    </source>
</evidence>
<keyword evidence="2" id="KW-1185">Reference proteome</keyword>
<feature type="non-terminal residue" evidence="1">
    <location>
        <position position="1"/>
    </location>
</feature>